<dbReference type="InterPro" id="IPR032291">
    <property type="entry name" value="Abn2_C"/>
</dbReference>
<dbReference type="Pfam" id="PF04616">
    <property type="entry name" value="Glyco_hydro_43"/>
    <property type="match status" value="1"/>
</dbReference>
<evidence type="ECO:0000256" key="3">
    <source>
        <dbReference type="ARBA" id="ARBA00022801"/>
    </source>
</evidence>
<reference evidence="7 8" key="1">
    <citation type="submission" date="2020-08" db="EMBL/GenBank/DDBJ databases">
        <title>A Genomic Blueprint of the Chicken Gut Microbiome.</title>
        <authorList>
            <person name="Gilroy R."/>
            <person name="Ravi A."/>
            <person name="Getino M."/>
            <person name="Pursley I."/>
            <person name="Horton D.L."/>
            <person name="Alikhan N.-F."/>
            <person name="Baker D."/>
            <person name="Gharbi K."/>
            <person name="Hall N."/>
            <person name="Watson M."/>
            <person name="Adriaenssens E.M."/>
            <person name="Foster-Nyarko E."/>
            <person name="Jarju S."/>
            <person name="Secka A."/>
            <person name="Antonio M."/>
            <person name="Oren A."/>
            <person name="Chaudhuri R."/>
            <person name="La Ragione R.M."/>
            <person name="Hildebrand F."/>
            <person name="Pallen M.J."/>
        </authorList>
    </citation>
    <scope>NUCLEOTIDE SEQUENCE [LARGE SCALE GENOMIC DNA]</scope>
    <source>
        <strain evidence="7 8">Sa3CUN1</strain>
    </source>
</reference>
<evidence type="ECO:0000256" key="4">
    <source>
        <dbReference type="ARBA" id="ARBA00023295"/>
    </source>
</evidence>
<dbReference type="PANTHER" id="PTHR43301">
    <property type="entry name" value="ARABINAN ENDO-1,5-ALPHA-L-ARABINOSIDASE"/>
    <property type="match status" value="1"/>
</dbReference>
<dbReference type="Gene3D" id="2.40.128.10">
    <property type="match status" value="1"/>
</dbReference>
<evidence type="ECO:0000256" key="1">
    <source>
        <dbReference type="ARBA" id="ARBA00004834"/>
    </source>
</evidence>
<dbReference type="InterPro" id="IPR050727">
    <property type="entry name" value="GH43_arabinanases"/>
</dbReference>
<dbReference type="InterPro" id="IPR023296">
    <property type="entry name" value="Glyco_hydro_beta-prop_sf"/>
</dbReference>
<comment type="similarity">
    <text evidence="2 5">Belongs to the glycosyl hydrolase 43 family.</text>
</comment>
<protein>
    <submittedName>
        <fullName evidence="7">Arabinan endo-1,5-alpha-L-arabinosidase</fullName>
    </submittedName>
</protein>
<dbReference type="Pfam" id="PF16369">
    <property type="entry name" value="GH43_C"/>
    <property type="match status" value="1"/>
</dbReference>
<gene>
    <name evidence="7" type="ORF">H9660_11320</name>
</gene>
<comment type="pathway">
    <text evidence="1">Glycan metabolism; L-arabinan degradation.</text>
</comment>
<keyword evidence="4 5" id="KW-0326">Glycosidase</keyword>
<organism evidence="7 8">
    <name type="scientific">Clostridium gallinarum</name>
    <dbReference type="NCBI Taxonomy" id="2762246"/>
    <lineage>
        <taxon>Bacteria</taxon>
        <taxon>Bacillati</taxon>
        <taxon>Bacillota</taxon>
        <taxon>Clostridia</taxon>
        <taxon>Eubacteriales</taxon>
        <taxon>Clostridiaceae</taxon>
        <taxon>Clostridium</taxon>
    </lineage>
</organism>
<comment type="caution">
    <text evidence="7">The sequence shown here is derived from an EMBL/GenBank/DDBJ whole genome shotgun (WGS) entry which is preliminary data.</text>
</comment>
<name>A0ABR8Q5S6_9CLOT</name>
<dbReference type="Gene3D" id="2.115.10.20">
    <property type="entry name" value="Glycosyl hydrolase domain, family 43"/>
    <property type="match status" value="1"/>
</dbReference>
<proteinExistence type="inferred from homology"/>
<dbReference type="PANTHER" id="PTHR43301:SF3">
    <property type="entry name" value="ARABINAN ENDO-1,5-ALPHA-L-ARABINOSIDASE A-RELATED"/>
    <property type="match status" value="1"/>
</dbReference>
<dbReference type="CDD" id="cd08998">
    <property type="entry name" value="GH43_Arb43a-like"/>
    <property type="match status" value="1"/>
</dbReference>
<sequence length="443" mass="51362">MKLKYPNEPKVREVELNFNKNDLDLWGTFGAHDPSIFKDNDFYYVFSTDVLEKDLINPAIQMRKSKDLINWEYVGNVVNKVPLIAYEWTRADGIWAPEVIKVENKYYLYYCASVFGKTRSCIGLLESDSINGPWKDNGIVIKTDFKDNRNAIDPNLILDKEGRLWMAYGSFWNGIYILELNRDTGKPKFKNDFGKQIACRSHLVDGAIEGAYITYNSIFNKYYLFVSYDSLFSDYNIRVGRSDSIEGPYVDINGVEFTNINVENPNYVGNKIIGGYRFKNSSGFISPGHNSVLNDEENYYLVHHIRNAENHNKFYLNIRRIFWTDGGWPIVSPERYAGEEYQEIKKCEILGDWEIIILYRDLNRIIDSKSIVIKDNNTILGDFNGLWSLNQKDKIKIELNIANKKEVFSGNMSVAWDWEFNKPTIIITAINDIGISLWGKRTN</sequence>
<accession>A0ABR8Q5S6</accession>
<keyword evidence="3 5" id="KW-0378">Hydrolase</keyword>
<dbReference type="EMBL" id="JACSQZ010000043">
    <property type="protein sequence ID" value="MBD7915735.1"/>
    <property type="molecule type" value="Genomic_DNA"/>
</dbReference>
<feature type="domain" description="Extracellular endo-alpha-(1-&gt;5)-L-arabinanase C-terminal" evidence="6">
    <location>
        <begin position="333"/>
        <end position="439"/>
    </location>
</feature>
<dbReference type="SUPFAM" id="SSF75005">
    <property type="entry name" value="Arabinanase/levansucrase/invertase"/>
    <property type="match status" value="1"/>
</dbReference>
<evidence type="ECO:0000313" key="8">
    <source>
        <dbReference type="Proteomes" id="UP000640335"/>
    </source>
</evidence>
<dbReference type="Proteomes" id="UP000640335">
    <property type="component" value="Unassembled WGS sequence"/>
</dbReference>
<evidence type="ECO:0000256" key="2">
    <source>
        <dbReference type="ARBA" id="ARBA00009865"/>
    </source>
</evidence>
<dbReference type="RefSeq" id="WP_191750491.1">
    <property type="nucleotide sequence ID" value="NZ_JACSQZ010000043.1"/>
</dbReference>
<evidence type="ECO:0000256" key="5">
    <source>
        <dbReference type="RuleBase" id="RU361187"/>
    </source>
</evidence>
<evidence type="ECO:0000259" key="6">
    <source>
        <dbReference type="Pfam" id="PF16369"/>
    </source>
</evidence>
<dbReference type="InterPro" id="IPR006710">
    <property type="entry name" value="Glyco_hydro_43"/>
</dbReference>
<evidence type="ECO:0000313" key="7">
    <source>
        <dbReference type="EMBL" id="MBD7915735.1"/>
    </source>
</evidence>
<keyword evidence="8" id="KW-1185">Reference proteome</keyword>